<keyword evidence="9" id="KW-1185">Reference proteome</keyword>
<sequence length="2015" mass="225001">MQSLIARVPVSFETKIGLLNLKEVLKDIKPDLQKNEREEVLLHLVSRYLNCSTKIPAKRVLSSFFQSLDQESQCFVKSEICSQLEKILGCGSFQIETARHNVSTIAALMENFKLGESCLSSIALQVIKYLAGVGHKFYLEVHADVPPVFLNEVMHHSHVTIQTLNLVLQKAVVDNSELLARFVDETSLLTIIWDLDTSILANELFLLDCRCCCAMNAVLILQLALPCQEVAHQIPMILLPSSNTLVCKLQPSVQWLDQTKANLLNMEILSTLSALAVAFGYIAMVHPRCVVHQMPTGSYFYLHVFLPALLGYSTRCTDTTSRTLYSKTVSLFATKLLECVQKVNAPADFIQEMDGDSSSMQSLLGYVWTNWEDQLDIVRQSAKVVFEKVLQLHCIVKHGKNAKENKCIASDLFLQSLVQHLFTVSWTSRGKFSALTSCVRQLGSQSLLDIRPDLPVEVIQQLQEQALSCYASELYCTLFASHIQEMGFSNALLDPCKKIAALPSKENGVVTEIHGMENPPRKESHLESSEAKFFKMWAEPVTKAMCTSRKKLKQNIVEYLLPRLLKSGQGVLNFLIQGLSTRLKDTPQQAQGAIIMCLHRARTLGFLQTSTVNTESGSLWLGYLSSEVLKEALCSMDDHIRLDAFALVCENSKTSEVVTIFEFEMLKFFIPHNINNQSPAFRQNLLAQLKKLMFRVKESILSLRRKLKGKTSTQTVCKSINDYECFLTWLTMFTVDNLYPGAAFARRTTSLAILSLLTTSFTSEKDGFCIPALLKKVHIQTLLGALTDTFEENKREALGILTGFLKHQEPIWDPPGTVETLNVALSLACSTRPQDCDTAVYIFLVLLKQQEFYPHKFDFAASLSSASGSTLELLDSALSSNPKLLLLRSLLQLLDSQISVAEQSLVSAAASRPMYPTLHCIRYILQELDFSAMEEDHMPSAKNFIKHLIISCLHLSRVVSPVVQNSSPEGNIPEEAVSGPDMPNAEWSRALVESMPEYLVVCGWRSIKEVSLTLGSLCLQLPTDFIVKEAEGGLLSLDQIEVIGRYFNQQLLESIHRGAFELAYAGFQLMCQMLWKHPLSCFHHLPSQWLTAVLQDIKSEDAQSRLCATRRSAGVPFLVQAITSTEPNLTGRQMFHNAMKELLRLALSQEEKACEDGGNLASSSDAQVHALNILRALYRESRLGDDVVLYVADGLKAAILGFRSEQWAVRNSATLLLSALMTRIFGVKRSKDESAMSKKNCQTGRAFFYRYPTLYPFLLSELEVATANVMSRDRLSLHPSLYPVLLVLGRLFPSTLEGSDTSLSLSAFIPYVIRCASSPVYKTRVIASRAIQPLAKRNEVIDIGHSLWELIPFLPADGKARSSHIHGSLLQLTQLITVAESFHETSKREVLTAFVENLNKRKWIFEKKNLCFGTRQAALILTDGVLNVADACHMDNGVMANTISSLRDSFVASLSDHETQKLHSHLPFFFEFEKTRAQLCLKHLVSMQKHLSSLIQDRTDGKDTGKDSNQSPQRGRKENEDKNSTGNSGCKASGLTHETGNVYATDKHIILLSLLKSPVYDVRLGVLDVLLSSLRSGDLDDYPDSHGSEEAESEFASESPVYKVVLPDVGTVVSGLYHQLVKMAMETETHHLCQEKVFYLLGSLPEGFSGLEKENSSHLLQMLSTLINRIQAERKTEIKAAVLRFTVRLVAILYKRIPLSKGIVNCVSQAETESSPLSTSPNEVFDVLINWLELLRESSSADENPELQISCCHCLLQNADILLVDPQNVFGKSVYTVWSTLAVLLQDDDLEVKEIAASVLCSVLKKENGSYQSSYALHILPSVLLSYHGSRDISGVLQCLISWILQDCTSDVKESNERLFDKGEMNTYLDHIAFTRSIMLCIEKVLNPGQSEQLLSSPQDCLAQRSQTGTEIDFCHQSFLRFRIDSEFVSFLDSCVRSLLNDLQILESSCHKEDMFKSVARFSSLCLTLHKCRLCLNLFIELAPSAELLAKSLNALNDLIQTVKTNLNVTNVLCL</sequence>
<evidence type="ECO:0000259" key="6">
    <source>
        <dbReference type="Pfam" id="PF25150"/>
    </source>
</evidence>
<evidence type="ECO:0000256" key="3">
    <source>
        <dbReference type="ARBA" id="ARBA00035698"/>
    </source>
</evidence>
<dbReference type="InterPro" id="IPR056842">
    <property type="entry name" value="THADA-like_TPR_C"/>
</dbReference>
<evidence type="ECO:0000259" key="5">
    <source>
        <dbReference type="Pfam" id="PF10350"/>
    </source>
</evidence>
<feature type="region of interest" description="Disordered" evidence="4">
    <location>
        <begin position="1495"/>
        <end position="1536"/>
    </location>
</feature>
<gene>
    <name evidence="8" type="ORF">EGW08_013851</name>
</gene>
<dbReference type="PANTHER" id="PTHR14387:SF7">
    <property type="entry name" value="THYROID ADENOMA-ASSOCIATED PROTEIN"/>
    <property type="match status" value="1"/>
</dbReference>
<dbReference type="InterPro" id="IPR019442">
    <property type="entry name" value="THADA/TRM732_DUF2428"/>
</dbReference>
<comment type="similarity">
    <text evidence="1">Belongs to the THADA family.</text>
</comment>
<accession>A0A433TA35</accession>
<feature type="compositionally biased region" description="Basic and acidic residues" evidence="4">
    <location>
        <begin position="1497"/>
        <end position="1506"/>
    </location>
</feature>
<dbReference type="STRING" id="188477.A0A433TA35"/>
<dbReference type="Pfam" id="PF10350">
    <property type="entry name" value="DUF2428"/>
    <property type="match status" value="1"/>
</dbReference>
<name>A0A433TA35_ELYCH</name>
<proteinExistence type="inferred from homology"/>
<dbReference type="OrthoDB" id="73997at2759"/>
<dbReference type="Gene3D" id="1.25.10.10">
    <property type="entry name" value="Leucine-rich Repeat Variant"/>
    <property type="match status" value="1"/>
</dbReference>
<reference evidence="8 9" key="1">
    <citation type="submission" date="2019-01" db="EMBL/GenBank/DDBJ databases">
        <title>A draft genome assembly of the solar-powered sea slug Elysia chlorotica.</title>
        <authorList>
            <person name="Cai H."/>
            <person name="Li Q."/>
            <person name="Fang X."/>
            <person name="Li J."/>
            <person name="Curtis N.E."/>
            <person name="Altenburger A."/>
            <person name="Shibata T."/>
            <person name="Feng M."/>
            <person name="Maeda T."/>
            <person name="Schwartz J.A."/>
            <person name="Shigenobu S."/>
            <person name="Lundholm N."/>
            <person name="Nishiyama T."/>
            <person name="Yang H."/>
            <person name="Hasebe M."/>
            <person name="Li S."/>
            <person name="Pierce S.K."/>
            <person name="Wang J."/>
        </authorList>
    </citation>
    <scope>NUCLEOTIDE SEQUENCE [LARGE SCALE GENOMIC DNA]</scope>
    <source>
        <strain evidence="8">EC2010</strain>
        <tissue evidence="8">Whole organism of an adult</tissue>
    </source>
</reference>
<dbReference type="EMBL" id="RQTK01000513">
    <property type="protein sequence ID" value="RUS78380.1"/>
    <property type="molecule type" value="Genomic_DNA"/>
</dbReference>
<dbReference type="GO" id="GO:0005829">
    <property type="term" value="C:cytosol"/>
    <property type="evidence" value="ECO:0007669"/>
    <property type="project" value="TreeGrafter"/>
</dbReference>
<dbReference type="InterPro" id="IPR011989">
    <property type="entry name" value="ARM-like"/>
</dbReference>
<comment type="caution">
    <text evidence="8">The sequence shown here is derived from an EMBL/GenBank/DDBJ whole genome shotgun (WGS) entry which is preliminary data.</text>
</comment>
<evidence type="ECO:0000256" key="4">
    <source>
        <dbReference type="SAM" id="MobiDB-lite"/>
    </source>
</evidence>
<protein>
    <recommendedName>
        <fullName evidence="3">tRNA (32-2'-O)-methyltransferase regulator THADA</fullName>
    </recommendedName>
</protein>
<organism evidence="8 9">
    <name type="scientific">Elysia chlorotica</name>
    <name type="common">Eastern emerald elysia</name>
    <name type="synonym">Sea slug</name>
    <dbReference type="NCBI Taxonomy" id="188477"/>
    <lineage>
        <taxon>Eukaryota</taxon>
        <taxon>Metazoa</taxon>
        <taxon>Spiralia</taxon>
        <taxon>Lophotrochozoa</taxon>
        <taxon>Mollusca</taxon>
        <taxon>Gastropoda</taxon>
        <taxon>Heterobranchia</taxon>
        <taxon>Euthyneura</taxon>
        <taxon>Panpulmonata</taxon>
        <taxon>Sacoglossa</taxon>
        <taxon>Placobranchoidea</taxon>
        <taxon>Plakobranchidae</taxon>
        <taxon>Elysia</taxon>
    </lineage>
</organism>
<dbReference type="Pfam" id="PF25150">
    <property type="entry name" value="TPR_Trm732"/>
    <property type="match status" value="1"/>
</dbReference>
<evidence type="ECO:0000256" key="1">
    <source>
        <dbReference type="ARBA" id="ARBA00010409"/>
    </source>
</evidence>
<dbReference type="Pfam" id="PF25151">
    <property type="entry name" value="TPR_Trm732_C"/>
    <property type="match status" value="1"/>
</dbReference>
<dbReference type="SUPFAM" id="SSF48371">
    <property type="entry name" value="ARM repeat"/>
    <property type="match status" value="1"/>
</dbReference>
<dbReference type="Proteomes" id="UP000271974">
    <property type="component" value="Unassembled WGS sequence"/>
</dbReference>
<dbReference type="PANTHER" id="PTHR14387">
    <property type="entry name" value="THADA/DEATH RECEPTOR INTERACTING PROTEIN"/>
    <property type="match status" value="1"/>
</dbReference>
<evidence type="ECO:0000313" key="8">
    <source>
        <dbReference type="EMBL" id="RUS78380.1"/>
    </source>
</evidence>
<feature type="domain" description="tRNA (32-2'-O)-methyltransferase regulator THADA-like C-terminal TPR repeats region" evidence="7">
    <location>
        <begin position="1210"/>
        <end position="1375"/>
    </location>
</feature>
<evidence type="ECO:0000259" key="7">
    <source>
        <dbReference type="Pfam" id="PF25151"/>
    </source>
</evidence>
<evidence type="ECO:0000313" key="9">
    <source>
        <dbReference type="Proteomes" id="UP000271974"/>
    </source>
</evidence>
<dbReference type="InterPro" id="IPR056843">
    <property type="entry name" value="THADA-like_TPR"/>
</dbReference>
<feature type="domain" description="tRNA (32-2'-O)-methyltransferase regulator THADA-like TPR repeats region" evidence="6">
    <location>
        <begin position="534"/>
        <end position="763"/>
    </location>
</feature>
<evidence type="ECO:0000256" key="2">
    <source>
        <dbReference type="ARBA" id="ARBA00022694"/>
    </source>
</evidence>
<dbReference type="InterPro" id="IPR016024">
    <property type="entry name" value="ARM-type_fold"/>
</dbReference>
<feature type="domain" description="DUF2428" evidence="5">
    <location>
        <begin position="944"/>
        <end position="1208"/>
    </location>
</feature>
<keyword evidence="2" id="KW-0819">tRNA processing</keyword>
<dbReference type="InterPro" id="IPR051954">
    <property type="entry name" value="tRNA_methyltransferase_THADA"/>
</dbReference>
<dbReference type="GO" id="GO:0030488">
    <property type="term" value="P:tRNA methylation"/>
    <property type="evidence" value="ECO:0007669"/>
    <property type="project" value="TreeGrafter"/>
</dbReference>